<protein>
    <submittedName>
        <fullName evidence="2">LdOrf-130 protein</fullName>
    </submittedName>
</protein>
<gene>
    <name evidence="2" type="primary">LdOrf-130</name>
    <name evidence="2" type="ORF">g.5662</name>
</gene>
<dbReference type="Pfam" id="PF12259">
    <property type="entry name" value="Baculo_F"/>
    <property type="match status" value="1"/>
</dbReference>
<evidence type="ECO:0000256" key="1">
    <source>
        <dbReference type="SAM" id="MobiDB-lite"/>
    </source>
</evidence>
<dbReference type="EMBL" id="GBYB01005785">
    <property type="protein sequence ID" value="JAG75552.1"/>
    <property type="molecule type" value="Transcribed_RNA"/>
</dbReference>
<feature type="region of interest" description="Disordered" evidence="1">
    <location>
        <begin position="591"/>
        <end position="638"/>
    </location>
</feature>
<accession>A0A0C9RC09</accession>
<proteinExistence type="predicted"/>
<sequence length="722" mass="81916">ENPQPGEIEIKEIRDGNGIVSMKYAGVRIYHTTWKMLTHIDAGEFLGLRQEFVTQWVKLSTVCSDLKTHCTVAPQLEQTIKSLNALDEAHAHLRESLSENEERSKRAVLGFIGQISKILFGTMDQDDAEYYDTRIEALKNRTSDTLMLIANQTHIIRSEFERIQTEVRRFGEAVELLNETMHHAIGYLVDQLEKTRYNERLAGLLNALDAEIAQYEVDTQVLINSILFARRGELHPSILSGKNLIKAAREISETQKGVEIPARLEPSHITELLRLAELTAYYHKNKIVFILTFPMVTLTKYTLYKHMPLPVKIVNSTMPSGVFIVPSYPYTAIAEHLDSYIKFDEEDLKLCKRNSRGLICKATRPIREINQNEDCETQMIVNPRFSQTDMCDIRVKIMKQTVWERVGDANTWVFSVLDEDELRINCDGREPNTRIIRGRGALTLPQTCKAKARVVTLIPFKETETEHGAKFLDRAILNISALLEEAIRDVGGAGISEVLGDETPTHKRQDDQGVKNIERDSLGLQTIIKRARDLAQQRDVTQRFKRVEHGLGYAGAGLGISLLIGGLCYKLSTWSGIMGMCGGLWRFSGAAGREGTRRHQSRKRHRSRSRSNSPVRHDKVVRYSEPPVRTHRSTSRATITEITEPESPPRQLIRTQSLGIDRDYGMDRLPPEGMMIVPSQPRRVETGSMARLTPEGWELVAMPWGNQPPRTNHPTLGRLTGW</sequence>
<reference evidence="2" key="1">
    <citation type="submission" date="2015-01" db="EMBL/GenBank/DDBJ databases">
        <title>Transcriptome Assembly of Fopius arisanus.</title>
        <authorList>
            <person name="Geib S."/>
        </authorList>
    </citation>
    <scope>NUCLEOTIDE SEQUENCE</scope>
</reference>
<feature type="non-terminal residue" evidence="2">
    <location>
        <position position="1"/>
    </location>
</feature>
<dbReference type="AlphaFoldDB" id="A0A0C9RC09"/>
<name>A0A0C9RC09_9HYME</name>
<feature type="region of interest" description="Disordered" evidence="1">
    <location>
        <begin position="703"/>
        <end position="722"/>
    </location>
</feature>
<organism evidence="2">
    <name type="scientific">Fopius arisanus</name>
    <dbReference type="NCBI Taxonomy" id="64838"/>
    <lineage>
        <taxon>Eukaryota</taxon>
        <taxon>Metazoa</taxon>
        <taxon>Ecdysozoa</taxon>
        <taxon>Arthropoda</taxon>
        <taxon>Hexapoda</taxon>
        <taxon>Insecta</taxon>
        <taxon>Pterygota</taxon>
        <taxon>Neoptera</taxon>
        <taxon>Endopterygota</taxon>
        <taxon>Hymenoptera</taxon>
        <taxon>Apocrita</taxon>
        <taxon>Ichneumonoidea</taxon>
        <taxon>Braconidae</taxon>
        <taxon>Opiinae</taxon>
        <taxon>Fopius</taxon>
    </lineage>
</organism>
<evidence type="ECO:0000313" key="2">
    <source>
        <dbReference type="EMBL" id="JAG75552.1"/>
    </source>
</evidence>
<feature type="compositionally biased region" description="Basic residues" evidence="1">
    <location>
        <begin position="596"/>
        <end position="609"/>
    </location>
</feature>
<dbReference type="InterPro" id="IPR022048">
    <property type="entry name" value="Envelope_fusion-like"/>
</dbReference>